<dbReference type="OrthoDB" id="411955at2759"/>
<proteinExistence type="predicted"/>
<reference evidence="3" key="2">
    <citation type="submission" date="2024-04" db="EMBL/GenBank/DDBJ databases">
        <authorList>
            <person name="Chen Y."/>
            <person name="Shah S."/>
            <person name="Dougan E. K."/>
            <person name="Thang M."/>
            <person name="Chan C."/>
        </authorList>
    </citation>
    <scope>NUCLEOTIDE SEQUENCE [LARGE SCALE GENOMIC DNA]</scope>
</reference>
<dbReference type="Gene3D" id="3.40.50.1110">
    <property type="entry name" value="SGNH hydrolase"/>
    <property type="match status" value="1"/>
</dbReference>
<dbReference type="InterPro" id="IPR036514">
    <property type="entry name" value="SGNH_hydro_sf"/>
</dbReference>
<protein>
    <submittedName>
        <fullName evidence="4">SGNH hydrolase-type esterase domain-containing protein</fullName>
    </submittedName>
</protein>
<dbReference type="GO" id="GO:0016787">
    <property type="term" value="F:hydrolase activity"/>
    <property type="evidence" value="ECO:0007669"/>
    <property type="project" value="UniProtKB-KW"/>
</dbReference>
<keyword evidence="1" id="KW-0812">Transmembrane</keyword>
<dbReference type="EMBL" id="CAMXCT010003609">
    <property type="protein sequence ID" value="CAI4005351.1"/>
    <property type="molecule type" value="Genomic_DNA"/>
</dbReference>
<evidence type="ECO:0000313" key="3">
    <source>
        <dbReference type="EMBL" id="CAL1158726.1"/>
    </source>
</evidence>
<comment type="caution">
    <text evidence="2">The sequence shown here is derived from an EMBL/GenBank/DDBJ whole genome shotgun (WGS) entry which is preliminary data.</text>
</comment>
<gene>
    <name evidence="2" type="ORF">C1SCF055_LOCUS31083</name>
</gene>
<dbReference type="AlphaFoldDB" id="A0A9P1GC42"/>
<feature type="transmembrane region" description="Helical" evidence="1">
    <location>
        <begin position="435"/>
        <end position="457"/>
    </location>
</feature>
<keyword evidence="1" id="KW-0472">Membrane</keyword>
<evidence type="ECO:0000313" key="5">
    <source>
        <dbReference type="Proteomes" id="UP001152797"/>
    </source>
</evidence>
<evidence type="ECO:0000313" key="2">
    <source>
        <dbReference type="EMBL" id="CAI4005351.1"/>
    </source>
</evidence>
<name>A0A9P1GC42_9DINO</name>
<sequence length="528" mass="57798">MGHAMGSTSNLAFVLPESLPRLVTTRQSTRPHHGTVPGGSASQSTASASTAAWLCAATVATVAMAHRRGSKARVVSPAVLDGTADNAPKVVLMGDSVLDNFFWLETPKRHLRLQLQDALAKSRNAKVKQLKCVNLAVDQMTTFDFVERKPQDNPWDVYAKARRMVAFEDDEDKEYVVDGDGVIRSVENLKQLKNVKWVVLSLGGNDVYLNAEVKGKLVSSLLPQSEGKRKEVAQEFAKRLKGVLEKVKAGAPDASLILVVPYQPHQDFSLMMGAPINDEGKRIYGDILGDGTRVLERQLLPDLVNPMVIEMIALGREMGCPIIDLSQTLDPSNEEHYGTGEIGKVNELGTPWSGAEPSDVSSDFTAQLLAHAIAEGSKASVYRGLCRQEERGWTMTVKEEKNDWIFEKDYRFGGKPVSSTISRKRQGGEKPMFKLGAFDSFLAGAGVVILINIALLLQGGSPLGFDREEFERQLESQGLKVIPPGDVWDFCGIPTLGPLGPWMIWMMGGQSLKWLRTIGKMATSFSSE</sequence>
<evidence type="ECO:0000313" key="4">
    <source>
        <dbReference type="EMBL" id="CAL4792663.1"/>
    </source>
</evidence>
<accession>A0A9P1GC42</accession>
<dbReference type="SUPFAM" id="SSF52266">
    <property type="entry name" value="SGNH hydrolase"/>
    <property type="match status" value="1"/>
</dbReference>
<organism evidence="2">
    <name type="scientific">Cladocopium goreaui</name>
    <dbReference type="NCBI Taxonomy" id="2562237"/>
    <lineage>
        <taxon>Eukaryota</taxon>
        <taxon>Sar</taxon>
        <taxon>Alveolata</taxon>
        <taxon>Dinophyceae</taxon>
        <taxon>Suessiales</taxon>
        <taxon>Symbiodiniaceae</taxon>
        <taxon>Cladocopium</taxon>
    </lineage>
</organism>
<dbReference type="EMBL" id="CAMXCT030003609">
    <property type="protein sequence ID" value="CAL4792663.1"/>
    <property type="molecule type" value="Genomic_DNA"/>
</dbReference>
<dbReference type="Proteomes" id="UP001152797">
    <property type="component" value="Unassembled WGS sequence"/>
</dbReference>
<evidence type="ECO:0000256" key="1">
    <source>
        <dbReference type="SAM" id="Phobius"/>
    </source>
</evidence>
<keyword evidence="4" id="KW-0378">Hydrolase</keyword>
<dbReference type="EMBL" id="CAMXCT020003609">
    <property type="protein sequence ID" value="CAL1158726.1"/>
    <property type="molecule type" value="Genomic_DNA"/>
</dbReference>
<reference evidence="2" key="1">
    <citation type="submission" date="2022-10" db="EMBL/GenBank/DDBJ databases">
        <authorList>
            <person name="Chen Y."/>
            <person name="Dougan E. K."/>
            <person name="Chan C."/>
            <person name="Rhodes N."/>
            <person name="Thang M."/>
        </authorList>
    </citation>
    <scope>NUCLEOTIDE SEQUENCE</scope>
</reference>
<keyword evidence="5" id="KW-1185">Reference proteome</keyword>
<keyword evidence="1" id="KW-1133">Transmembrane helix</keyword>